<dbReference type="GO" id="GO:0003723">
    <property type="term" value="F:RNA binding"/>
    <property type="evidence" value="ECO:0007669"/>
    <property type="project" value="TreeGrafter"/>
</dbReference>
<dbReference type="GO" id="GO:0005634">
    <property type="term" value="C:nucleus"/>
    <property type="evidence" value="ECO:0007669"/>
    <property type="project" value="TreeGrafter"/>
</dbReference>
<keyword evidence="4" id="KW-1185">Reference proteome</keyword>
<feature type="compositionally biased region" description="Polar residues" evidence="1">
    <location>
        <begin position="558"/>
        <end position="575"/>
    </location>
</feature>
<proteinExistence type="predicted"/>
<comment type="caution">
    <text evidence="3">The sequence shown here is derived from an EMBL/GenBank/DDBJ whole genome shotgun (WGS) entry which is preliminary data.</text>
</comment>
<feature type="region of interest" description="Disordered" evidence="1">
    <location>
        <begin position="558"/>
        <end position="588"/>
    </location>
</feature>
<gene>
    <name evidence="3" type="ORF">LTR84_012843</name>
</gene>
<feature type="compositionally biased region" description="Polar residues" evidence="1">
    <location>
        <begin position="371"/>
        <end position="397"/>
    </location>
</feature>
<dbReference type="GO" id="GO:0006397">
    <property type="term" value="P:mRNA processing"/>
    <property type="evidence" value="ECO:0007669"/>
    <property type="project" value="InterPro"/>
</dbReference>
<feature type="compositionally biased region" description="Acidic residues" evidence="1">
    <location>
        <begin position="274"/>
        <end position="283"/>
    </location>
</feature>
<feature type="region of interest" description="Disordered" evidence="1">
    <location>
        <begin position="298"/>
        <end position="317"/>
    </location>
</feature>
<evidence type="ECO:0000259" key="2">
    <source>
        <dbReference type="PROSITE" id="PS50174"/>
    </source>
</evidence>
<feature type="domain" description="G-patch" evidence="2">
    <location>
        <begin position="152"/>
        <end position="218"/>
    </location>
</feature>
<feature type="region of interest" description="Disordered" evidence="1">
    <location>
        <begin position="212"/>
        <end position="291"/>
    </location>
</feature>
<evidence type="ECO:0000313" key="3">
    <source>
        <dbReference type="EMBL" id="KAK5055095.1"/>
    </source>
</evidence>
<reference evidence="3 4" key="1">
    <citation type="submission" date="2023-08" db="EMBL/GenBank/DDBJ databases">
        <title>Black Yeasts Isolated from many extreme environments.</title>
        <authorList>
            <person name="Coleine C."/>
            <person name="Stajich J.E."/>
            <person name="Selbmann L."/>
        </authorList>
    </citation>
    <scope>NUCLEOTIDE SEQUENCE [LARGE SCALE GENOMIC DNA]</scope>
    <source>
        <strain evidence="3 4">CCFEE 5792</strain>
    </source>
</reference>
<dbReference type="GeneID" id="89980980"/>
<dbReference type="InterPro" id="IPR000467">
    <property type="entry name" value="G_patch_dom"/>
</dbReference>
<dbReference type="RefSeq" id="XP_064707526.1">
    <property type="nucleotide sequence ID" value="XM_064856350.1"/>
</dbReference>
<protein>
    <recommendedName>
        <fullName evidence="2">G-patch domain-containing protein</fullName>
    </recommendedName>
</protein>
<dbReference type="PANTHER" id="PTHR13384">
    <property type="entry name" value="G PATCH DOMAIN-CONTAINING PROTEIN 1"/>
    <property type="match status" value="1"/>
</dbReference>
<dbReference type="Pfam" id="PF07713">
    <property type="entry name" value="DUF1604"/>
    <property type="match status" value="1"/>
</dbReference>
<feature type="compositionally biased region" description="Polar residues" evidence="1">
    <location>
        <begin position="635"/>
        <end position="648"/>
    </location>
</feature>
<sequence>MAYKRSRQSFEDDLQKQASPFVLYGTPLPPIDEHTRDDGSFVPVWKQEVTDERGRKRLHGAFTGGFSAGYFNTVGSKEGWTPSAFVSSRQNRAKDVKNAQVQQKPEDFMDEEDLQEAEQSRTLQMSEEFAGFGTQQDPKRKSAAIELFRPSEQTRGVKLLMRMGWKEGQGIGPRVRRAANLEDDGNIPGEQHLFAPTDIQVVSHFRKSDRKGLGYEAELQDKPGMGEKSSKHAGRNNTSPESSDEENSAPKLFKGRKAAKQKSKTGFGVGVLNDDGDEDDDDPYSMGPRISYNRVIGGEKKQKAKTKSSIGTANPMLKHKPTFVSKKLGSVKSTLRKCHDGRLPPDGFKLADELDAFGTMSLNDEKFRPQQVPSDWKSSISSETAEPDANFTSTADAARASSMTAKSRAALLGESPLPGKSIFDFMTPSARDRLAAASGREDLPLAKGEHAPSGYKGHAASTNSVVNLIPHLEKEVALQALSRGVSGWMPYAEDEGKRSRYRAYLEIQAGLVQGNDGSEIPPKADGMKQDDWVIEMQEFARAAQVFKPISGLMASRFTSSSSVPEGQNGEGSDSLLSRPAAKPEDPAEAAAKLGMFGPLTRSFSNFYPSRLVSKRFSLPPPEHMTQPASTGGAHASSQSMPDSSTMQPTEFAAADVQRALSTTISRRDENPLEETLLATDGHTSKASIMDPGQNEALEQERPGMAVFKAIFGSDDEDD</sequence>
<feature type="compositionally biased region" description="Basic residues" evidence="1">
    <location>
        <begin position="253"/>
        <end position="263"/>
    </location>
</feature>
<dbReference type="PROSITE" id="PS50174">
    <property type="entry name" value="G_PATCH"/>
    <property type="match status" value="1"/>
</dbReference>
<evidence type="ECO:0000313" key="4">
    <source>
        <dbReference type="Proteomes" id="UP001358417"/>
    </source>
</evidence>
<dbReference type="AlphaFoldDB" id="A0AAV9NGQ6"/>
<feature type="compositionally biased region" description="Basic and acidic residues" evidence="1">
    <location>
        <begin position="219"/>
        <end position="230"/>
    </location>
</feature>
<dbReference type="PANTHER" id="PTHR13384:SF19">
    <property type="entry name" value="G PATCH DOMAIN-CONTAINING PROTEIN 1"/>
    <property type="match status" value="1"/>
</dbReference>
<dbReference type="Proteomes" id="UP001358417">
    <property type="component" value="Unassembled WGS sequence"/>
</dbReference>
<evidence type="ECO:0000256" key="1">
    <source>
        <dbReference type="SAM" id="MobiDB-lite"/>
    </source>
</evidence>
<feature type="region of interest" description="Disordered" evidence="1">
    <location>
        <begin position="617"/>
        <end position="650"/>
    </location>
</feature>
<accession>A0AAV9NGQ6</accession>
<dbReference type="Pfam" id="PF26093">
    <property type="entry name" value="HTH_TGH"/>
    <property type="match status" value="1"/>
</dbReference>
<organism evidence="3 4">
    <name type="scientific">Exophiala bonariae</name>
    <dbReference type="NCBI Taxonomy" id="1690606"/>
    <lineage>
        <taxon>Eukaryota</taxon>
        <taxon>Fungi</taxon>
        <taxon>Dikarya</taxon>
        <taxon>Ascomycota</taxon>
        <taxon>Pezizomycotina</taxon>
        <taxon>Eurotiomycetes</taxon>
        <taxon>Chaetothyriomycetidae</taxon>
        <taxon>Chaetothyriales</taxon>
        <taxon>Herpotrichiellaceae</taxon>
        <taxon>Exophiala</taxon>
    </lineage>
</organism>
<feature type="region of interest" description="Disordered" evidence="1">
    <location>
        <begin position="369"/>
        <end position="397"/>
    </location>
</feature>
<dbReference type="EMBL" id="JAVRRD010000009">
    <property type="protein sequence ID" value="KAK5055095.1"/>
    <property type="molecule type" value="Genomic_DNA"/>
</dbReference>
<dbReference type="Pfam" id="PF01585">
    <property type="entry name" value="G-patch"/>
    <property type="match status" value="1"/>
</dbReference>
<feature type="region of interest" description="Disordered" evidence="1">
    <location>
        <begin position="662"/>
        <end position="718"/>
    </location>
</feature>
<name>A0AAV9NGQ6_9EURO</name>
<dbReference type="InterPro" id="IPR011666">
    <property type="entry name" value="DUF1604"/>
</dbReference>